<dbReference type="SUPFAM" id="SSF55781">
    <property type="entry name" value="GAF domain-like"/>
    <property type="match status" value="1"/>
</dbReference>
<accession>A0ABY8QTP7</accession>
<evidence type="ECO:0000256" key="1">
    <source>
        <dbReference type="ARBA" id="ARBA00022679"/>
    </source>
</evidence>
<dbReference type="SMART" id="SM01012">
    <property type="entry name" value="ANTAR"/>
    <property type="match status" value="1"/>
</dbReference>
<evidence type="ECO:0000256" key="2">
    <source>
        <dbReference type="ARBA" id="ARBA00022777"/>
    </source>
</evidence>
<dbReference type="Gene3D" id="3.30.450.40">
    <property type="match status" value="1"/>
</dbReference>
<sequence length="237" mass="25768">MTATTRESRLNETFVKLADTLVADYDVVELLHTLVEQSTELLDATAAGLVLANSSGDLEVVASTSERSRLVEVLQLDAGEGPCVECFVSGKVVTVTNVGDPDSRWPQFRAVALEQGYRSVHAVPLRLRNTVIGALNLFRVTEGSLDARDSEVAQALADVATIGILQERAISETSIVNEQLQRALTSRILIEQAKGVVSQTDGVDMDEAFARLRTHARRNNLRLRDVAEGVVQRSITV</sequence>
<proteinExistence type="predicted"/>
<dbReference type="InterPro" id="IPR005561">
    <property type="entry name" value="ANTAR"/>
</dbReference>
<dbReference type="Gene3D" id="1.10.10.10">
    <property type="entry name" value="Winged helix-like DNA-binding domain superfamily/Winged helix DNA-binding domain"/>
    <property type="match status" value="1"/>
</dbReference>
<dbReference type="InterPro" id="IPR036388">
    <property type="entry name" value="WH-like_DNA-bd_sf"/>
</dbReference>
<reference evidence="6 7" key="1">
    <citation type="submission" date="2023-05" db="EMBL/GenBank/DDBJ databases">
        <title>Lithophilousrod everest ZFBP1038 complete genpme.</title>
        <authorList>
            <person name="Tian M."/>
        </authorList>
    </citation>
    <scope>NUCLEOTIDE SEQUENCE [LARGE SCALE GENOMIC DNA]</scope>
    <source>
        <strain evidence="6 7">ZFBP1038</strain>
    </source>
</reference>
<evidence type="ECO:0000256" key="4">
    <source>
        <dbReference type="ARBA" id="ARBA00023163"/>
    </source>
</evidence>
<keyword evidence="2" id="KW-0418">Kinase</keyword>
<dbReference type="InterPro" id="IPR029016">
    <property type="entry name" value="GAF-like_dom_sf"/>
</dbReference>
<dbReference type="Pfam" id="PF03861">
    <property type="entry name" value="ANTAR"/>
    <property type="match status" value="1"/>
</dbReference>
<dbReference type="InterPro" id="IPR012074">
    <property type="entry name" value="GAF_ANTAR"/>
</dbReference>
<evidence type="ECO:0000313" key="7">
    <source>
        <dbReference type="Proteomes" id="UP001209083"/>
    </source>
</evidence>
<organism evidence="6 7">
    <name type="scientific">Saxibacter everestensis</name>
    <dbReference type="NCBI Taxonomy" id="2909229"/>
    <lineage>
        <taxon>Bacteria</taxon>
        <taxon>Bacillati</taxon>
        <taxon>Actinomycetota</taxon>
        <taxon>Actinomycetes</taxon>
        <taxon>Micrococcales</taxon>
        <taxon>Brevibacteriaceae</taxon>
        <taxon>Saxibacter</taxon>
    </lineage>
</organism>
<dbReference type="PROSITE" id="PS50921">
    <property type="entry name" value="ANTAR"/>
    <property type="match status" value="1"/>
</dbReference>
<dbReference type="SMART" id="SM00065">
    <property type="entry name" value="GAF"/>
    <property type="match status" value="1"/>
</dbReference>
<dbReference type="SUPFAM" id="SSF52172">
    <property type="entry name" value="CheY-like"/>
    <property type="match status" value="1"/>
</dbReference>
<evidence type="ECO:0000313" key="6">
    <source>
        <dbReference type="EMBL" id="WGW12353.1"/>
    </source>
</evidence>
<keyword evidence="4" id="KW-0804">Transcription</keyword>
<feature type="domain" description="ANTAR" evidence="5">
    <location>
        <begin position="170"/>
        <end position="231"/>
    </location>
</feature>
<dbReference type="Proteomes" id="UP001209083">
    <property type="component" value="Chromosome"/>
</dbReference>
<keyword evidence="7" id="KW-1185">Reference proteome</keyword>
<dbReference type="PIRSF" id="PIRSF036625">
    <property type="entry name" value="GAF_ANTAR"/>
    <property type="match status" value="1"/>
</dbReference>
<evidence type="ECO:0000259" key="5">
    <source>
        <dbReference type="PROSITE" id="PS50921"/>
    </source>
</evidence>
<dbReference type="EMBL" id="CP090958">
    <property type="protein sequence ID" value="WGW12353.1"/>
    <property type="molecule type" value="Genomic_DNA"/>
</dbReference>
<dbReference type="RefSeq" id="WP_349639152.1">
    <property type="nucleotide sequence ID" value="NZ_CP090958.1"/>
</dbReference>
<name>A0ABY8QTP7_9MICO</name>
<dbReference type="InterPro" id="IPR003018">
    <property type="entry name" value="GAF"/>
</dbReference>
<evidence type="ECO:0000256" key="3">
    <source>
        <dbReference type="ARBA" id="ARBA00023015"/>
    </source>
</evidence>
<protein>
    <submittedName>
        <fullName evidence="6">GAF and ANTAR domain-containing protein</fullName>
    </submittedName>
</protein>
<keyword evidence="3" id="KW-0805">Transcription regulation</keyword>
<dbReference type="Pfam" id="PF13185">
    <property type="entry name" value="GAF_2"/>
    <property type="match status" value="1"/>
</dbReference>
<keyword evidence="1" id="KW-0808">Transferase</keyword>
<gene>
    <name evidence="6" type="ORF">LWF01_00880</name>
</gene>
<dbReference type="InterPro" id="IPR011006">
    <property type="entry name" value="CheY-like_superfamily"/>
</dbReference>